<dbReference type="GO" id="GO:0004316">
    <property type="term" value="F:3-oxoacyl-[acyl-carrier-protein] reductase (NADPH) activity"/>
    <property type="evidence" value="ECO:0007669"/>
    <property type="project" value="UniProtKB-EC"/>
</dbReference>
<dbReference type="PRINTS" id="PR00081">
    <property type="entry name" value="GDHRDH"/>
</dbReference>
<name>A0A644XIA1_9ZZZZ</name>
<dbReference type="Pfam" id="PF13561">
    <property type="entry name" value="adh_short_C2"/>
    <property type="match status" value="1"/>
</dbReference>
<dbReference type="PRINTS" id="PR00080">
    <property type="entry name" value="SDRFAMILY"/>
</dbReference>
<dbReference type="PANTHER" id="PTHR42760:SF83">
    <property type="entry name" value="(3R)-3-HYDROXYACYL-COA DEHYDROGENASE"/>
    <property type="match status" value="1"/>
</dbReference>
<keyword evidence="2 4" id="KW-0560">Oxidoreductase</keyword>
<evidence type="ECO:0000313" key="4">
    <source>
        <dbReference type="EMBL" id="MPM15946.1"/>
    </source>
</evidence>
<organism evidence="4">
    <name type="scientific">bioreactor metagenome</name>
    <dbReference type="NCBI Taxonomy" id="1076179"/>
    <lineage>
        <taxon>unclassified sequences</taxon>
        <taxon>metagenomes</taxon>
        <taxon>ecological metagenomes</taxon>
    </lineage>
</organism>
<dbReference type="SMART" id="SM00822">
    <property type="entry name" value="PKS_KR"/>
    <property type="match status" value="1"/>
</dbReference>
<dbReference type="EC" id="1.1.1.100" evidence="4"/>
<dbReference type="CDD" id="cd05333">
    <property type="entry name" value="BKR_SDR_c"/>
    <property type="match status" value="1"/>
</dbReference>
<dbReference type="PANTHER" id="PTHR42760">
    <property type="entry name" value="SHORT-CHAIN DEHYDROGENASES/REDUCTASES FAMILY MEMBER"/>
    <property type="match status" value="1"/>
</dbReference>
<evidence type="ECO:0000256" key="2">
    <source>
        <dbReference type="ARBA" id="ARBA00023002"/>
    </source>
</evidence>
<comment type="similarity">
    <text evidence="1">Belongs to the short-chain dehydrogenases/reductases (SDR) family.</text>
</comment>
<feature type="domain" description="Ketoreductase" evidence="3">
    <location>
        <begin position="8"/>
        <end position="180"/>
    </location>
</feature>
<dbReference type="InterPro" id="IPR002347">
    <property type="entry name" value="SDR_fam"/>
</dbReference>
<dbReference type="PROSITE" id="PS00061">
    <property type="entry name" value="ADH_SHORT"/>
    <property type="match status" value="1"/>
</dbReference>
<reference evidence="4" key="1">
    <citation type="submission" date="2019-08" db="EMBL/GenBank/DDBJ databases">
        <authorList>
            <person name="Kucharzyk K."/>
            <person name="Murdoch R.W."/>
            <person name="Higgins S."/>
            <person name="Loffler F."/>
        </authorList>
    </citation>
    <scope>NUCLEOTIDE SEQUENCE</scope>
</reference>
<dbReference type="InterPro" id="IPR036291">
    <property type="entry name" value="NAD(P)-bd_dom_sf"/>
</dbReference>
<evidence type="ECO:0000259" key="3">
    <source>
        <dbReference type="SMART" id="SM00822"/>
    </source>
</evidence>
<comment type="caution">
    <text evidence="4">The sequence shown here is derived from an EMBL/GenBank/DDBJ whole genome shotgun (WGS) entry which is preliminary data.</text>
</comment>
<dbReference type="AlphaFoldDB" id="A0A644XIA1"/>
<dbReference type="NCBIfam" id="NF009466">
    <property type="entry name" value="PRK12826.1-2"/>
    <property type="match status" value="1"/>
</dbReference>
<dbReference type="SUPFAM" id="SSF51735">
    <property type="entry name" value="NAD(P)-binding Rossmann-fold domains"/>
    <property type="match status" value="1"/>
</dbReference>
<dbReference type="GO" id="GO:0048038">
    <property type="term" value="F:quinone binding"/>
    <property type="evidence" value="ECO:0007669"/>
    <property type="project" value="TreeGrafter"/>
</dbReference>
<accession>A0A644XIA1</accession>
<sequence length="241" mass="25650">MAKRLDGKIALITGGAAGIGAECAKRFAEEGAIVYAGDLRPLTFEAENVTFISLNVTDAENCQKAVDEIIAKHGRIDILVNNAGITRDALIQKMTDDMWDAVISVNLKGVFNLTRLVGPAMMEAGYGSIINISSVVGEFGNIGQTNYAATKAGVIGMTKTWAKEFARKGANVRCNAIAPGYCMTDILKTVPQDLLDKFAKMTMLGRLGQPEEIANAALFLASDEASYVTGHVLSVNGGMRL</sequence>
<evidence type="ECO:0000256" key="1">
    <source>
        <dbReference type="ARBA" id="ARBA00006484"/>
    </source>
</evidence>
<protein>
    <submittedName>
        <fullName evidence="4">3-oxoacyl-[acyl-carrier-protein] reductase FabG</fullName>
        <ecNumber evidence="4">1.1.1.100</ecNumber>
    </submittedName>
</protein>
<dbReference type="EMBL" id="VSSQ01002525">
    <property type="protein sequence ID" value="MPM15946.1"/>
    <property type="molecule type" value="Genomic_DNA"/>
</dbReference>
<gene>
    <name evidence="4" type="primary">fabG_51</name>
    <name evidence="4" type="ORF">SDC9_62320</name>
</gene>
<dbReference type="InterPro" id="IPR020904">
    <property type="entry name" value="Sc_DH/Rdtase_CS"/>
</dbReference>
<dbReference type="Gene3D" id="3.40.50.720">
    <property type="entry name" value="NAD(P)-binding Rossmann-like Domain"/>
    <property type="match status" value="1"/>
</dbReference>
<dbReference type="InterPro" id="IPR057326">
    <property type="entry name" value="KR_dom"/>
</dbReference>
<dbReference type="GO" id="GO:0006633">
    <property type="term" value="P:fatty acid biosynthetic process"/>
    <property type="evidence" value="ECO:0007669"/>
    <property type="project" value="TreeGrafter"/>
</dbReference>
<proteinExistence type="inferred from homology"/>
<dbReference type="FunFam" id="3.40.50.720:FF:000173">
    <property type="entry name" value="3-oxoacyl-[acyl-carrier protein] reductase"/>
    <property type="match status" value="1"/>
</dbReference>